<sequence>MLRGRCGGCGGQARIWAVTSTSSSPADALDRWYHYGTSSAGRRAVGRLYWDWYQRRGPGDDLLGDLTGRTVAELGAGAGHQAAYVAAELRARRVIAIDSSAAQHSRGRGLYEDVPGLDFVHGDAAAYLQDHPSSLDTAYSVFGALDFSDPRTVLPAAAVALRPGGTLVFSTLAHYRTGAPPETDCRPADIPTRLPDGSPGTMRRWVLEPAVWTKLLDEHGFDLVDSDAVHDPGADGESPVATGLFRARRRGRRAC</sequence>
<dbReference type="KEGG" id="kab:B7C62_18085"/>
<dbReference type="EMBL" id="CP020563">
    <property type="protein sequence ID" value="ARF73954.1"/>
    <property type="molecule type" value="Genomic_DNA"/>
</dbReference>
<dbReference type="AlphaFoldDB" id="A0ABC8BTZ7"/>
<dbReference type="GO" id="GO:0008168">
    <property type="term" value="F:methyltransferase activity"/>
    <property type="evidence" value="ECO:0007669"/>
    <property type="project" value="UniProtKB-ARBA"/>
</dbReference>
<dbReference type="InterPro" id="IPR041698">
    <property type="entry name" value="Methyltransf_25"/>
</dbReference>
<dbReference type="Gene3D" id="3.40.50.150">
    <property type="entry name" value="Vaccinia Virus protein VP39"/>
    <property type="match status" value="1"/>
</dbReference>
<accession>A0ABC8BTZ7</accession>
<proteinExistence type="predicted"/>
<dbReference type="SUPFAM" id="SSF53335">
    <property type="entry name" value="S-adenosyl-L-methionine-dependent methyltransferases"/>
    <property type="match status" value="1"/>
</dbReference>
<evidence type="ECO:0000313" key="3">
    <source>
        <dbReference type="Proteomes" id="UP000192251"/>
    </source>
</evidence>
<keyword evidence="3" id="KW-1185">Reference proteome</keyword>
<keyword evidence="2" id="KW-0830">Ubiquinone</keyword>
<dbReference type="Pfam" id="PF13649">
    <property type="entry name" value="Methyltransf_25"/>
    <property type="match status" value="1"/>
</dbReference>
<dbReference type="Proteomes" id="UP000192251">
    <property type="component" value="Chromosome"/>
</dbReference>
<evidence type="ECO:0000313" key="2">
    <source>
        <dbReference type="EMBL" id="ARF73954.1"/>
    </source>
</evidence>
<protein>
    <submittedName>
        <fullName evidence="2">Ubiquinone/menaquinone biosynthesis protein</fullName>
    </submittedName>
</protein>
<dbReference type="CDD" id="cd02440">
    <property type="entry name" value="AdoMet_MTases"/>
    <property type="match status" value="1"/>
</dbReference>
<feature type="domain" description="Methyltransferase" evidence="1">
    <location>
        <begin position="71"/>
        <end position="165"/>
    </location>
</feature>
<dbReference type="InterPro" id="IPR029063">
    <property type="entry name" value="SAM-dependent_MTases_sf"/>
</dbReference>
<name>A0ABC8BTZ7_9ACTN</name>
<organism evidence="2 3">
    <name type="scientific">Kitasatospora albolonga</name>
    <dbReference type="NCBI Taxonomy" id="68173"/>
    <lineage>
        <taxon>Bacteria</taxon>
        <taxon>Bacillati</taxon>
        <taxon>Actinomycetota</taxon>
        <taxon>Actinomycetes</taxon>
        <taxon>Kitasatosporales</taxon>
        <taxon>Streptomycetaceae</taxon>
        <taxon>Kitasatospora</taxon>
    </lineage>
</organism>
<evidence type="ECO:0000259" key="1">
    <source>
        <dbReference type="Pfam" id="PF13649"/>
    </source>
</evidence>
<gene>
    <name evidence="2" type="ORF">B7C62_18085</name>
</gene>
<reference evidence="2 3" key="1">
    <citation type="submission" date="2017-04" db="EMBL/GenBank/DDBJ databases">
        <title>The complete genome sequence of Streptomyces albolongus YIM 101047, the producer of novel bafilomycins and novel odoriferous sesquiterpenoids.</title>
        <authorList>
            <person name="Yin M."/>
            <person name="Jiang Y."/>
        </authorList>
    </citation>
    <scope>NUCLEOTIDE SEQUENCE [LARGE SCALE GENOMIC DNA]</scope>
    <source>
        <strain evidence="2 3">YIM 101047</strain>
    </source>
</reference>